<dbReference type="OrthoDB" id="9789501at2"/>
<evidence type="ECO:0000259" key="1">
    <source>
        <dbReference type="SMART" id="SM00953"/>
    </source>
</evidence>
<sequence>MIVYRISREAYANDLSGKGAMLYGARWNSKGKPALYTAASISLAMLEVAVHINPIKVPKDLQLVKIQVPELLIKKVPMEDLDPSWKESPPSHFTQDIGDEFLLERKYFILQVPSAVVPEENNYIINPMHPQFDNLEILSISPLRFDARLFP</sequence>
<accession>A0A1N7PK74</accession>
<dbReference type="InterPro" id="IPR014914">
    <property type="entry name" value="RES_dom"/>
</dbReference>
<name>A0A1N7PK74_9BACT</name>
<organism evidence="2 3">
    <name type="scientific">Belliella pelovolcani</name>
    <dbReference type="NCBI Taxonomy" id="529505"/>
    <lineage>
        <taxon>Bacteria</taxon>
        <taxon>Pseudomonadati</taxon>
        <taxon>Bacteroidota</taxon>
        <taxon>Cytophagia</taxon>
        <taxon>Cytophagales</taxon>
        <taxon>Cyclobacteriaceae</taxon>
        <taxon>Belliella</taxon>
    </lineage>
</organism>
<dbReference type="RefSeq" id="WP_076502708.1">
    <property type="nucleotide sequence ID" value="NZ_FTOP01000017.1"/>
</dbReference>
<keyword evidence="3" id="KW-1185">Reference proteome</keyword>
<evidence type="ECO:0000313" key="2">
    <source>
        <dbReference type="EMBL" id="SIT10966.1"/>
    </source>
</evidence>
<gene>
    <name evidence="2" type="ORF">SAMN05421761_11715</name>
</gene>
<reference evidence="3" key="1">
    <citation type="submission" date="2017-01" db="EMBL/GenBank/DDBJ databases">
        <authorList>
            <person name="Varghese N."/>
            <person name="Submissions S."/>
        </authorList>
    </citation>
    <scope>NUCLEOTIDE SEQUENCE [LARGE SCALE GENOMIC DNA]</scope>
    <source>
        <strain evidence="3">DSM 46698</strain>
    </source>
</reference>
<dbReference type="Pfam" id="PF08808">
    <property type="entry name" value="RES"/>
    <property type="match status" value="1"/>
</dbReference>
<protein>
    <submittedName>
        <fullName evidence="2">RES domain-containing protein</fullName>
    </submittedName>
</protein>
<proteinExistence type="predicted"/>
<dbReference type="SMART" id="SM00953">
    <property type="entry name" value="RES"/>
    <property type="match status" value="1"/>
</dbReference>
<dbReference type="AlphaFoldDB" id="A0A1N7PK74"/>
<evidence type="ECO:0000313" key="3">
    <source>
        <dbReference type="Proteomes" id="UP000186026"/>
    </source>
</evidence>
<dbReference type="STRING" id="529505.SAMN05421761_11715"/>
<feature type="domain" description="RES" evidence="1">
    <location>
        <begin position="14"/>
        <end position="139"/>
    </location>
</feature>
<dbReference type="EMBL" id="FTOP01000017">
    <property type="protein sequence ID" value="SIT10966.1"/>
    <property type="molecule type" value="Genomic_DNA"/>
</dbReference>
<dbReference type="Proteomes" id="UP000186026">
    <property type="component" value="Unassembled WGS sequence"/>
</dbReference>